<dbReference type="RefSeq" id="WP_091227538.1">
    <property type="nucleotide sequence ID" value="NZ_FNBG01000004.1"/>
</dbReference>
<dbReference type="STRING" id="670482.SAMN04488542_104138"/>
<dbReference type="AlphaFoldDB" id="A0A1G7HF16"/>
<proteinExistence type="predicted"/>
<sequence length="377" mass="42471">MISLVTRSMILLLLLSMFSSGPVMVYANNKAPSVAVVISVRISPSAAYEHKTVLTNAAALQLLKGGKEEKAEHTVAFSDIFITILQHGKTSHYQMDKSGSLWNEAELTRLVLTRKATKQLQAHARSLRTSHYGSMLPWSEVSKLLPKKSTFSIVDMEKGLVFRAQRRAGSRHADVQPLTKEDTKTMKQIIDNRWSWDRRAIVIVMDNNTRIAASMNGMPHGGDGIPDNGFSGHFCVHFLDSSTHRSVHPDLFHQLMVYTAAGKRENFLHSLSPNKLSETFIGALSQRDPHLLTTLAEGANAETLNYFLNEMKQGTTFRMMNRKQSYLDNSKVGLTEELIIPIIIRRKNQSEKSVALQFELTRESVLSPWKIRNVQQR</sequence>
<evidence type="ECO:0000313" key="1">
    <source>
        <dbReference type="EMBL" id="SDE99005.1"/>
    </source>
</evidence>
<organism evidence="1 2">
    <name type="scientific">Fontibacillus panacisegetis</name>
    <dbReference type="NCBI Taxonomy" id="670482"/>
    <lineage>
        <taxon>Bacteria</taxon>
        <taxon>Bacillati</taxon>
        <taxon>Bacillota</taxon>
        <taxon>Bacilli</taxon>
        <taxon>Bacillales</taxon>
        <taxon>Paenibacillaceae</taxon>
        <taxon>Fontibacillus</taxon>
    </lineage>
</organism>
<protein>
    <submittedName>
        <fullName evidence="1">Uncharacterized protein</fullName>
    </submittedName>
</protein>
<dbReference type="EMBL" id="FNBG01000004">
    <property type="protein sequence ID" value="SDE99005.1"/>
    <property type="molecule type" value="Genomic_DNA"/>
</dbReference>
<dbReference type="Proteomes" id="UP000198972">
    <property type="component" value="Unassembled WGS sequence"/>
</dbReference>
<gene>
    <name evidence="1" type="ORF">SAMN04488542_104138</name>
</gene>
<keyword evidence="2" id="KW-1185">Reference proteome</keyword>
<evidence type="ECO:0000313" key="2">
    <source>
        <dbReference type="Proteomes" id="UP000198972"/>
    </source>
</evidence>
<reference evidence="1 2" key="1">
    <citation type="submission" date="2016-10" db="EMBL/GenBank/DDBJ databases">
        <authorList>
            <person name="de Groot N.N."/>
        </authorList>
    </citation>
    <scope>NUCLEOTIDE SEQUENCE [LARGE SCALE GENOMIC DNA]</scope>
    <source>
        <strain evidence="1 2">DSM 28129</strain>
    </source>
</reference>
<name>A0A1G7HF16_9BACL</name>
<dbReference type="OrthoDB" id="529831at2"/>
<accession>A0A1G7HF16</accession>